<evidence type="ECO:0000313" key="2">
    <source>
        <dbReference type="EMBL" id="CRK36109.1"/>
    </source>
</evidence>
<proteinExistence type="predicted"/>
<gene>
    <name evidence="2" type="ORF">BN1708_019907</name>
</gene>
<keyword evidence="3" id="KW-1185">Reference proteome</keyword>
<feature type="compositionally biased region" description="Basic and acidic residues" evidence="1">
    <location>
        <begin position="91"/>
        <end position="102"/>
    </location>
</feature>
<feature type="non-terminal residue" evidence="2">
    <location>
        <position position="1"/>
    </location>
</feature>
<dbReference type="EMBL" id="CVQH01023876">
    <property type="protein sequence ID" value="CRK36109.1"/>
    <property type="molecule type" value="Genomic_DNA"/>
</dbReference>
<dbReference type="AlphaFoldDB" id="A0A0G4MPJ2"/>
<evidence type="ECO:0000313" key="3">
    <source>
        <dbReference type="Proteomes" id="UP000044602"/>
    </source>
</evidence>
<accession>A0A0G4MPJ2</accession>
<feature type="compositionally biased region" description="Basic residues" evidence="1">
    <location>
        <begin position="40"/>
        <end position="55"/>
    </location>
</feature>
<feature type="region of interest" description="Disordered" evidence="1">
    <location>
        <begin position="30"/>
        <end position="102"/>
    </location>
</feature>
<organism evidence="2 3">
    <name type="scientific">Verticillium longisporum</name>
    <name type="common">Verticillium dahliae var. longisporum</name>
    <dbReference type="NCBI Taxonomy" id="100787"/>
    <lineage>
        <taxon>Eukaryota</taxon>
        <taxon>Fungi</taxon>
        <taxon>Dikarya</taxon>
        <taxon>Ascomycota</taxon>
        <taxon>Pezizomycotina</taxon>
        <taxon>Sordariomycetes</taxon>
        <taxon>Hypocreomycetidae</taxon>
        <taxon>Glomerellales</taxon>
        <taxon>Plectosphaerellaceae</taxon>
        <taxon>Verticillium</taxon>
    </lineage>
</organism>
<protein>
    <submittedName>
        <fullName evidence="2">Uncharacterized protein</fullName>
    </submittedName>
</protein>
<sequence length="102" mass="11632">RGPARAQAAGAAALPPRLCRPRLAELLPRLGPHHGERLHPARRHAPRLLHRPPPARHHDPLQHGARGPPRVLRRLSRPVGRPAASFRRQARRQDCRALWRRH</sequence>
<evidence type="ECO:0000256" key="1">
    <source>
        <dbReference type="SAM" id="MobiDB-lite"/>
    </source>
</evidence>
<name>A0A0G4MPJ2_VERLO</name>
<reference evidence="2 3" key="1">
    <citation type="submission" date="2015-05" db="EMBL/GenBank/DDBJ databases">
        <authorList>
            <person name="Wang D.B."/>
            <person name="Wang M."/>
        </authorList>
    </citation>
    <scope>NUCLEOTIDE SEQUENCE [LARGE SCALE GENOMIC DNA]</scope>
    <source>
        <strain evidence="2">VL1</strain>
    </source>
</reference>
<dbReference type="Proteomes" id="UP000044602">
    <property type="component" value="Unassembled WGS sequence"/>
</dbReference>